<keyword evidence="2 5" id="KW-0689">Ribosomal protein</keyword>
<organism evidence="6 7">
    <name type="scientific">Parapedobacter koreensis</name>
    <dbReference type="NCBI Taxonomy" id="332977"/>
    <lineage>
        <taxon>Bacteria</taxon>
        <taxon>Pseudomonadati</taxon>
        <taxon>Bacteroidota</taxon>
        <taxon>Sphingobacteriia</taxon>
        <taxon>Sphingobacteriales</taxon>
        <taxon>Sphingobacteriaceae</taxon>
        <taxon>Parapedobacter</taxon>
    </lineage>
</organism>
<evidence type="ECO:0000313" key="7">
    <source>
        <dbReference type="Proteomes" id="UP000198916"/>
    </source>
</evidence>
<dbReference type="PANTHER" id="PTHR13528:SF2">
    <property type="entry name" value="LARGE RIBOSOMAL SUBUNIT PROTEIN BL28M"/>
    <property type="match status" value="1"/>
</dbReference>
<dbReference type="HAMAP" id="MF_00373">
    <property type="entry name" value="Ribosomal_bL28"/>
    <property type="match status" value="1"/>
</dbReference>
<evidence type="ECO:0000256" key="1">
    <source>
        <dbReference type="ARBA" id="ARBA00008760"/>
    </source>
</evidence>
<dbReference type="STRING" id="332977.SAMN05421740_11422"/>
<dbReference type="GO" id="GO:0006412">
    <property type="term" value="P:translation"/>
    <property type="evidence" value="ECO:0007669"/>
    <property type="project" value="UniProtKB-UniRule"/>
</dbReference>
<proteinExistence type="inferred from homology"/>
<dbReference type="NCBIfam" id="TIGR00009">
    <property type="entry name" value="L28"/>
    <property type="match status" value="1"/>
</dbReference>
<comment type="similarity">
    <text evidence="1 5">Belongs to the bacterial ribosomal protein bL28 family.</text>
</comment>
<dbReference type="GO" id="GO:0003735">
    <property type="term" value="F:structural constituent of ribosome"/>
    <property type="evidence" value="ECO:0007669"/>
    <property type="project" value="InterPro"/>
</dbReference>
<gene>
    <name evidence="5" type="primary">rpmB</name>
    <name evidence="6" type="ORF">SAMN05421740_11422</name>
</gene>
<evidence type="ECO:0000256" key="4">
    <source>
        <dbReference type="ARBA" id="ARBA00035174"/>
    </source>
</evidence>
<dbReference type="FunFam" id="2.30.170.40:FF:000001">
    <property type="entry name" value="50S ribosomal protein L28"/>
    <property type="match status" value="1"/>
</dbReference>
<dbReference type="InterPro" id="IPR001383">
    <property type="entry name" value="Ribosomal_bL28_bact-type"/>
</dbReference>
<dbReference type="GO" id="GO:1990904">
    <property type="term" value="C:ribonucleoprotein complex"/>
    <property type="evidence" value="ECO:0007669"/>
    <property type="project" value="UniProtKB-KW"/>
</dbReference>
<dbReference type="Gene3D" id="2.30.170.40">
    <property type="entry name" value="Ribosomal protein L28/L24"/>
    <property type="match status" value="1"/>
</dbReference>
<sequence length="98" mass="11343">MLIFANSLRKRHLIRQKQHTIMSRVCDLTGKGAMNGYNVSNSNVKTKRKFYPNLQTKRFFIPEENRWITLKVSTAAIKTINKNGITAVINKFIKKGYV</sequence>
<evidence type="ECO:0000256" key="5">
    <source>
        <dbReference type="HAMAP-Rule" id="MF_00373"/>
    </source>
</evidence>
<dbReference type="AlphaFoldDB" id="A0A1H7U8R1"/>
<accession>A0A1H7U8R1</accession>
<keyword evidence="7" id="KW-1185">Reference proteome</keyword>
<name>A0A1H7U8R1_9SPHI</name>
<keyword evidence="3 5" id="KW-0687">Ribonucleoprotein</keyword>
<dbReference type="InterPro" id="IPR026569">
    <property type="entry name" value="Ribosomal_bL28"/>
</dbReference>
<dbReference type="GO" id="GO:0005840">
    <property type="term" value="C:ribosome"/>
    <property type="evidence" value="ECO:0007669"/>
    <property type="project" value="UniProtKB-KW"/>
</dbReference>
<dbReference type="Proteomes" id="UP000198916">
    <property type="component" value="Unassembled WGS sequence"/>
</dbReference>
<reference evidence="7" key="1">
    <citation type="submission" date="2016-10" db="EMBL/GenBank/DDBJ databases">
        <authorList>
            <person name="Varghese N."/>
            <person name="Submissions S."/>
        </authorList>
    </citation>
    <scope>NUCLEOTIDE SEQUENCE [LARGE SCALE GENOMIC DNA]</scope>
    <source>
        <strain evidence="7">Jip14</strain>
    </source>
</reference>
<evidence type="ECO:0000256" key="3">
    <source>
        <dbReference type="ARBA" id="ARBA00023274"/>
    </source>
</evidence>
<dbReference type="InterPro" id="IPR037147">
    <property type="entry name" value="Ribosomal_bL28_sf"/>
</dbReference>
<evidence type="ECO:0000313" key="6">
    <source>
        <dbReference type="EMBL" id="SEL93105.1"/>
    </source>
</evidence>
<dbReference type="SUPFAM" id="SSF143800">
    <property type="entry name" value="L28p-like"/>
    <property type="match status" value="1"/>
</dbReference>
<protein>
    <recommendedName>
        <fullName evidence="4 5">Large ribosomal subunit protein bL28</fullName>
    </recommendedName>
</protein>
<dbReference type="Pfam" id="PF00830">
    <property type="entry name" value="Ribosomal_L28"/>
    <property type="match status" value="1"/>
</dbReference>
<dbReference type="EMBL" id="FNZR01000014">
    <property type="protein sequence ID" value="SEL93105.1"/>
    <property type="molecule type" value="Genomic_DNA"/>
</dbReference>
<evidence type="ECO:0000256" key="2">
    <source>
        <dbReference type="ARBA" id="ARBA00022980"/>
    </source>
</evidence>
<dbReference type="PANTHER" id="PTHR13528">
    <property type="entry name" value="39S RIBOSOMAL PROTEIN L28, MITOCHONDRIAL"/>
    <property type="match status" value="1"/>
</dbReference>
<dbReference type="InterPro" id="IPR034704">
    <property type="entry name" value="Ribosomal_bL28/bL31-like_sf"/>
</dbReference>